<gene>
    <name evidence="2" type="ORF">AC579_2456</name>
</gene>
<comment type="caution">
    <text evidence="2">The sequence shown here is derived from an EMBL/GenBank/DDBJ whole genome shotgun (WGS) entry which is preliminary data.</text>
</comment>
<dbReference type="EMBL" id="LFZO01000091">
    <property type="protein sequence ID" value="KXT14179.1"/>
    <property type="molecule type" value="Genomic_DNA"/>
</dbReference>
<name>A0A139IHJ0_9PEZI</name>
<dbReference type="AlphaFoldDB" id="A0A139IHJ0"/>
<feature type="region of interest" description="Disordered" evidence="1">
    <location>
        <begin position="95"/>
        <end position="117"/>
    </location>
</feature>
<feature type="compositionally biased region" description="Polar residues" evidence="1">
    <location>
        <begin position="98"/>
        <end position="117"/>
    </location>
</feature>
<dbReference type="OrthoDB" id="3944128at2759"/>
<evidence type="ECO:0000313" key="2">
    <source>
        <dbReference type="EMBL" id="KXT14179.1"/>
    </source>
</evidence>
<protein>
    <submittedName>
        <fullName evidence="2">Uncharacterized protein</fullName>
    </submittedName>
</protein>
<evidence type="ECO:0000313" key="3">
    <source>
        <dbReference type="Proteomes" id="UP000073492"/>
    </source>
</evidence>
<sequence>MSQRNIQNKHQSIDCGRLHSTRTWSDLSSSPSTLEPFARHTQHANQAGLWSDAFTKTLSPTVTTITTYNYTIARYNVTYGTAEVYTTEDGFPYAHGNRSATSKSSESLNVTGTSPGW</sequence>
<feature type="region of interest" description="Disordered" evidence="1">
    <location>
        <begin position="22"/>
        <end position="41"/>
    </location>
</feature>
<evidence type="ECO:0000256" key="1">
    <source>
        <dbReference type="SAM" id="MobiDB-lite"/>
    </source>
</evidence>
<keyword evidence="3" id="KW-1185">Reference proteome</keyword>
<proteinExistence type="predicted"/>
<accession>A0A139IHJ0</accession>
<organism evidence="2 3">
    <name type="scientific">Pseudocercospora musae</name>
    <dbReference type="NCBI Taxonomy" id="113226"/>
    <lineage>
        <taxon>Eukaryota</taxon>
        <taxon>Fungi</taxon>
        <taxon>Dikarya</taxon>
        <taxon>Ascomycota</taxon>
        <taxon>Pezizomycotina</taxon>
        <taxon>Dothideomycetes</taxon>
        <taxon>Dothideomycetidae</taxon>
        <taxon>Mycosphaerellales</taxon>
        <taxon>Mycosphaerellaceae</taxon>
        <taxon>Pseudocercospora</taxon>
    </lineage>
</organism>
<feature type="compositionally biased region" description="Polar residues" evidence="1">
    <location>
        <begin position="22"/>
        <end position="33"/>
    </location>
</feature>
<reference evidence="2 3" key="1">
    <citation type="submission" date="2015-07" db="EMBL/GenBank/DDBJ databases">
        <title>Comparative genomics of the Sigatoka disease complex on banana suggests a link between parallel evolutionary changes in Pseudocercospora fijiensis and Pseudocercospora eumusae and increased virulence on the banana host.</title>
        <authorList>
            <person name="Chang T.-C."/>
            <person name="Salvucci A."/>
            <person name="Crous P.W."/>
            <person name="Stergiopoulos I."/>
        </authorList>
    </citation>
    <scope>NUCLEOTIDE SEQUENCE [LARGE SCALE GENOMIC DNA]</scope>
    <source>
        <strain evidence="2 3">CBS 116634</strain>
    </source>
</reference>
<dbReference type="Proteomes" id="UP000073492">
    <property type="component" value="Unassembled WGS sequence"/>
</dbReference>